<reference evidence="4 5" key="1">
    <citation type="submission" date="2019-10" db="EMBL/GenBank/DDBJ databases">
        <title>Taxonomy of Antarctic Massilia spp.: description of Massilia rubra sp. nov., Massilia aquatica sp. nov., Massilia mucilaginosa sp. nov., Massilia frigida sp. nov. isolated from streams, lakes and regoliths.</title>
        <authorList>
            <person name="Holochova P."/>
            <person name="Sedlacek I."/>
            <person name="Kralova S."/>
            <person name="Maslanova I."/>
            <person name="Busse H.-J."/>
            <person name="Stankova E."/>
            <person name="Vrbovska V."/>
            <person name="Kovarovic V."/>
            <person name="Bartak M."/>
            <person name="Svec P."/>
            <person name="Pantucek R."/>
        </authorList>
    </citation>
    <scope>NUCLEOTIDE SEQUENCE [LARGE SCALE GENOMIC DNA]</scope>
    <source>
        <strain evidence="4 5">CCM 8694</strain>
    </source>
</reference>
<keyword evidence="1" id="KW-0238">DNA-binding</keyword>
<accession>A0ABX0MPY5</accession>
<name>A0ABX0MPY5_9BURK</name>
<feature type="non-terminal residue" evidence="4">
    <location>
        <position position="1"/>
    </location>
</feature>
<feature type="region of interest" description="Disordered" evidence="2">
    <location>
        <begin position="57"/>
        <end position="86"/>
    </location>
</feature>
<dbReference type="EMBL" id="WHJF01000064">
    <property type="protein sequence ID" value="NHZ64830.1"/>
    <property type="molecule type" value="Genomic_DNA"/>
</dbReference>
<gene>
    <name evidence="4" type="ORF">F1735_21435</name>
</gene>
<dbReference type="RefSeq" id="WP_167238852.1">
    <property type="nucleotide sequence ID" value="NZ_WHJF01000064.1"/>
</dbReference>
<feature type="domain" description="Cas12f1-like TNB" evidence="3">
    <location>
        <begin position="2"/>
        <end position="45"/>
    </location>
</feature>
<evidence type="ECO:0000259" key="3">
    <source>
        <dbReference type="Pfam" id="PF07282"/>
    </source>
</evidence>
<proteinExistence type="predicted"/>
<sequence length="86" mass="9125">PAQHTSQTCPACGHVSKDNRQTQASFLCVDCGYENHADVVGATNVLARGHRVLACGESAQSGRSMKQEPTEANRRSSRGAVGIPFL</sequence>
<evidence type="ECO:0000256" key="2">
    <source>
        <dbReference type="SAM" id="MobiDB-lite"/>
    </source>
</evidence>
<keyword evidence="5" id="KW-1185">Reference proteome</keyword>
<dbReference type="Proteomes" id="UP000610594">
    <property type="component" value="Unassembled WGS sequence"/>
</dbReference>
<protein>
    <submittedName>
        <fullName evidence="4">Transposase</fullName>
    </submittedName>
</protein>
<comment type="caution">
    <text evidence="4">The sequence shown here is derived from an EMBL/GenBank/DDBJ whole genome shotgun (WGS) entry which is preliminary data.</text>
</comment>
<organism evidence="4 5">
    <name type="scientific">Massilia genomosp. 1</name>
    <dbReference type="NCBI Taxonomy" id="2609280"/>
    <lineage>
        <taxon>Bacteria</taxon>
        <taxon>Pseudomonadati</taxon>
        <taxon>Pseudomonadota</taxon>
        <taxon>Betaproteobacteria</taxon>
        <taxon>Burkholderiales</taxon>
        <taxon>Oxalobacteraceae</taxon>
        <taxon>Telluria group</taxon>
        <taxon>Massilia</taxon>
    </lineage>
</organism>
<dbReference type="Pfam" id="PF07282">
    <property type="entry name" value="Cas12f1-like_TNB"/>
    <property type="match status" value="1"/>
</dbReference>
<evidence type="ECO:0000313" key="4">
    <source>
        <dbReference type="EMBL" id="NHZ64830.1"/>
    </source>
</evidence>
<evidence type="ECO:0000256" key="1">
    <source>
        <dbReference type="ARBA" id="ARBA00023125"/>
    </source>
</evidence>
<evidence type="ECO:0000313" key="5">
    <source>
        <dbReference type="Proteomes" id="UP000610594"/>
    </source>
</evidence>
<dbReference type="InterPro" id="IPR010095">
    <property type="entry name" value="Cas12f1-like_TNB"/>
</dbReference>
<feature type="compositionally biased region" description="Basic and acidic residues" evidence="2">
    <location>
        <begin position="65"/>
        <end position="74"/>
    </location>
</feature>